<dbReference type="GO" id="GO:0004252">
    <property type="term" value="F:serine-type endopeptidase activity"/>
    <property type="evidence" value="ECO:0007669"/>
    <property type="project" value="UniProtKB-UniRule"/>
</dbReference>
<dbReference type="InterPro" id="IPR014721">
    <property type="entry name" value="Ribsml_uS5_D2-typ_fold_subgr"/>
</dbReference>
<keyword evidence="2" id="KW-0378">Hydrolase</keyword>
<dbReference type="EC" id="3.4.21.53" evidence="2"/>
<dbReference type="AlphaFoldDB" id="A0A2P5T0I6"/>
<dbReference type="PANTHER" id="PTHR10046">
    <property type="entry name" value="ATP DEPENDENT LON PROTEASE FAMILY MEMBER"/>
    <property type="match status" value="1"/>
</dbReference>
<dbReference type="InterPro" id="IPR008269">
    <property type="entry name" value="Lon_proteolytic"/>
</dbReference>
<evidence type="ECO:0000256" key="1">
    <source>
        <dbReference type="ARBA" id="ARBA00022670"/>
    </source>
</evidence>
<comment type="catalytic activity">
    <reaction evidence="2">
        <text>Hydrolysis of proteins in presence of ATP.</text>
        <dbReference type="EC" id="3.4.21.53"/>
    </reaction>
</comment>
<evidence type="ECO:0000313" key="4">
    <source>
        <dbReference type="EMBL" id="PPI88095.1"/>
    </source>
</evidence>
<feature type="domain" description="Lon proteolytic" evidence="3">
    <location>
        <begin position="343"/>
        <end position="538"/>
    </location>
</feature>
<dbReference type="PROSITE" id="PS51786">
    <property type="entry name" value="LON_PROTEOLYTIC"/>
    <property type="match status" value="1"/>
</dbReference>
<dbReference type="GO" id="GO:0030163">
    <property type="term" value="P:protein catabolic process"/>
    <property type="evidence" value="ECO:0007669"/>
    <property type="project" value="InterPro"/>
</dbReference>
<feature type="active site" evidence="2">
    <location>
        <position position="476"/>
    </location>
</feature>
<dbReference type="GO" id="GO:0004176">
    <property type="term" value="F:ATP-dependent peptidase activity"/>
    <property type="evidence" value="ECO:0007669"/>
    <property type="project" value="UniProtKB-UniRule"/>
</dbReference>
<dbReference type="InterPro" id="IPR041699">
    <property type="entry name" value="AAA_32"/>
</dbReference>
<feature type="active site" evidence="2">
    <location>
        <position position="433"/>
    </location>
</feature>
<dbReference type="GO" id="GO:0005524">
    <property type="term" value="F:ATP binding"/>
    <property type="evidence" value="ECO:0007669"/>
    <property type="project" value="InterPro"/>
</dbReference>
<dbReference type="InterPro" id="IPR027065">
    <property type="entry name" value="Lon_Prtase"/>
</dbReference>
<reference evidence="4 5" key="1">
    <citation type="journal article" date="2018" name="Genome Biol. Evol.">
        <title>Cladogenesis and Genomic Streamlining in Extracellular Endosymbionts of Tropical Stink Bugs.</title>
        <authorList>
            <person name="Otero-Bravo A."/>
            <person name="Goffredi S."/>
            <person name="Sabree Z.L."/>
        </authorList>
    </citation>
    <scope>NUCLEOTIDE SEQUENCE [LARGE SCALE GENOMIC DNA]</scope>
    <source>
        <strain evidence="4 5">SoEE</strain>
    </source>
</reference>
<keyword evidence="1 2" id="KW-0645">Protease</keyword>
<name>A0A2P5T0I6_9GAMM</name>
<accession>A0A2P5T0I6</accession>
<gene>
    <name evidence="4" type="ORF">CRV12_00425</name>
</gene>
<dbReference type="InterPro" id="IPR020568">
    <property type="entry name" value="Ribosomal_Su5_D2-typ_SF"/>
</dbReference>
<dbReference type="PRINTS" id="PR00830">
    <property type="entry name" value="ENDOLAPTASE"/>
</dbReference>
<organism evidence="4 5">
    <name type="scientific">Candidatus Pantoea edessiphila</name>
    <dbReference type="NCBI Taxonomy" id="2044610"/>
    <lineage>
        <taxon>Bacteria</taxon>
        <taxon>Pseudomonadati</taxon>
        <taxon>Pseudomonadota</taxon>
        <taxon>Gammaproteobacteria</taxon>
        <taxon>Enterobacterales</taxon>
        <taxon>Erwiniaceae</taxon>
        <taxon>Pantoea</taxon>
    </lineage>
</organism>
<evidence type="ECO:0000313" key="5">
    <source>
        <dbReference type="Proteomes" id="UP000296153"/>
    </source>
</evidence>
<evidence type="ECO:0000256" key="2">
    <source>
        <dbReference type="PROSITE-ProRule" id="PRU01122"/>
    </source>
</evidence>
<dbReference type="Gene3D" id="3.40.50.300">
    <property type="entry name" value="P-loop containing nucleotide triphosphate hydrolases"/>
    <property type="match status" value="1"/>
</dbReference>
<dbReference type="EMBL" id="PDKT01000001">
    <property type="protein sequence ID" value="PPI88095.1"/>
    <property type="molecule type" value="Genomic_DNA"/>
</dbReference>
<evidence type="ECO:0000259" key="3">
    <source>
        <dbReference type="PROSITE" id="PS51786"/>
    </source>
</evidence>
<comment type="similarity">
    <text evidence="2">Belongs to the peptidase S16 family.</text>
</comment>
<dbReference type="InterPro" id="IPR027417">
    <property type="entry name" value="P-loop_NTPase"/>
</dbReference>
<comment type="caution">
    <text evidence="4">The sequence shown here is derived from an EMBL/GenBank/DDBJ whole genome shotgun (WGS) entry which is preliminary data.</text>
</comment>
<dbReference type="OrthoDB" id="9758568at2"/>
<protein>
    <recommendedName>
        <fullName evidence="2">endopeptidase La</fullName>
        <ecNumber evidence="2">3.4.21.53</ecNumber>
    </recommendedName>
</protein>
<dbReference type="Proteomes" id="UP000296153">
    <property type="component" value="Unassembled WGS sequence"/>
</dbReference>
<keyword evidence="2" id="KW-0720">Serine protease</keyword>
<dbReference type="Pfam" id="PF05362">
    <property type="entry name" value="Lon_C"/>
    <property type="match status" value="1"/>
</dbReference>
<dbReference type="GO" id="GO:0006508">
    <property type="term" value="P:proteolysis"/>
    <property type="evidence" value="ECO:0007669"/>
    <property type="project" value="UniProtKB-KW"/>
</dbReference>
<sequence>MNYKRLTWTDLQPDILEYKSIFSKIKENYIDPIEKLQPRLINGLAHLYHQKQGFPILLVCIKENRDYLEIIAQIAKNIILPSSSLFGGDYQIINDTIILKPPSDIKHRFTSQGEVCFADWINKELLFGYACIYKNRIHLEPGLIHEANGGTLILSLKSILLNPEIWFYLKRFIEQGYIELFSYNKTSPLPISIPPLPLKLNLVLCGDIDSLYDFQMIDPESYKTAIYTAFEDDIKISNEEDLLAWCRWTVYLAEKYSLPIPEENFWPELIKEGIRFSNDKENLPLCPRWLMRQIRESVSIMGDSLNGKALCDALQVRLWRENQLKENINNDILSKQNLIKIEGKIIGQINVLSTIEYPGHPRLIGFPFRITCVVYPGNNELIDIEGNSKLGGNIYIKSIMIIQSYLMSELKMQLPFVASLGFEQSYSEIDGDSSSLAGLCALISALSRIPINQQIAVTGSIDQFGNIQPVGALNEKIESFFDICNILGLTGKQGVIIPTQNIRHLSLNENVLKAVKNNDFHIWTVNNVSEAIYLLTGKSWKNQEKKEDCLVDIIQQRIQRQNVVPRSAFYNIFRWFN</sequence>
<dbReference type="RefSeq" id="WP_136130705.1">
    <property type="nucleotide sequence ID" value="NZ_PDKT01000001.1"/>
</dbReference>
<proteinExistence type="inferred from homology"/>
<dbReference type="Gene3D" id="3.30.230.10">
    <property type="match status" value="1"/>
</dbReference>
<dbReference type="Pfam" id="PF13654">
    <property type="entry name" value="AAA_32"/>
    <property type="match status" value="1"/>
</dbReference>
<dbReference type="SUPFAM" id="SSF54211">
    <property type="entry name" value="Ribosomal protein S5 domain 2-like"/>
    <property type="match status" value="1"/>
</dbReference>